<feature type="chain" id="PRO_5016646229" description="Oxidase ustYa" evidence="3">
    <location>
        <begin position="22"/>
        <end position="201"/>
    </location>
</feature>
<dbReference type="Proteomes" id="UP000076154">
    <property type="component" value="Unassembled WGS sequence"/>
</dbReference>
<evidence type="ECO:0008006" key="6">
    <source>
        <dbReference type="Google" id="ProtNLM"/>
    </source>
</evidence>
<comment type="similarity">
    <text evidence="2">Belongs to the ustYa family.</text>
</comment>
<name>A0A369JXT2_HYPMA</name>
<dbReference type="STRING" id="39966.A0A369JXT2"/>
<evidence type="ECO:0000313" key="5">
    <source>
        <dbReference type="Proteomes" id="UP000076154"/>
    </source>
</evidence>
<dbReference type="GO" id="GO:0043386">
    <property type="term" value="P:mycotoxin biosynthetic process"/>
    <property type="evidence" value="ECO:0007669"/>
    <property type="project" value="InterPro"/>
</dbReference>
<dbReference type="EMBL" id="LUEZ02000040">
    <property type="protein sequence ID" value="RDB26030.1"/>
    <property type="molecule type" value="Genomic_DNA"/>
</dbReference>
<reference evidence="4" key="1">
    <citation type="submission" date="2018-04" db="EMBL/GenBank/DDBJ databases">
        <title>Whole genome sequencing of Hypsizygus marmoreus.</title>
        <authorList>
            <person name="Choi I.-G."/>
            <person name="Min B."/>
            <person name="Kim J.-G."/>
            <person name="Kim S."/>
            <person name="Oh Y.-L."/>
            <person name="Kong W.-S."/>
            <person name="Park H."/>
            <person name="Jeong J."/>
            <person name="Song E.-S."/>
        </authorList>
    </citation>
    <scope>NUCLEOTIDE SEQUENCE [LARGE SCALE GENOMIC DNA]</scope>
    <source>
        <strain evidence="4">51987-8</strain>
    </source>
</reference>
<keyword evidence="5" id="KW-1185">Reference proteome</keyword>
<evidence type="ECO:0000256" key="3">
    <source>
        <dbReference type="SAM" id="SignalP"/>
    </source>
</evidence>
<sequence>MLSPTKFCLGVLMTWSAIITGWNVAHHSRLREARTLRDSQYTYIGTDFPAYHPLINLEFASMTLQESVHYGLNASDAVAGAEWETLNEHPGGFGRAHLGPHRRFFLMTFYHQLHCVRELQRALLDHDDKSATPHHVNHCIQYLRQTFLCGGVDTVEKGDFMQNNYQTQRVASEMICWDWETIYGTLDDSWLSFTEWRSRWN</sequence>
<dbReference type="AlphaFoldDB" id="A0A369JXT2"/>
<comment type="caution">
    <text evidence="4">The sequence shown here is derived from an EMBL/GenBank/DDBJ whole genome shotgun (WGS) entry which is preliminary data.</text>
</comment>
<comment type="pathway">
    <text evidence="1">Mycotoxin biosynthesis.</text>
</comment>
<dbReference type="OrthoDB" id="3687641at2759"/>
<organism evidence="4 5">
    <name type="scientific">Hypsizygus marmoreus</name>
    <name type="common">White beech mushroom</name>
    <name type="synonym">Agaricus marmoreus</name>
    <dbReference type="NCBI Taxonomy" id="39966"/>
    <lineage>
        <taxon>Eukaryota</taxon>
        <taxon>Fungi</taxon>
        <taxon>Dikarya</taxon>
        <taxon>Basidiomycota</taxon>
        <taxon>Agaricomycotina</taxon>
        <taxon>Agaricomycetes</taxon>
        <taxon>Agaricomycetidae</taxon>
        <taxon>Agaricales</taxon>
        <taxon>Tricholomatineae</taxon>
        <taxon>Lyophyllaceae</taxon>
        <taxon>Hypsizygus</taxon>
    </lineage>
</organism>
<dbReference type="PANTHER" id="PTHR33365:SF4">
    <property type="entry name" value="CYCLOCHLOROTINE BIOSYNTHESIS PROTEIN O"/>
    <property type="match status" value="1"/>
</dbReference>
<evidence type="ECO:0000256" key="1">
    <source>
        <dbReference type="ARBA" id="ARBA00004685"/>
    </source>
</evidence>
<dbReference type="Pfam" id="PF11807">
    <property type="entry name" value="UstYa"/>
    <property type="match status" value="1"/>
</dbReference>
<dbReference type="InterPro" id="IPR021765">
    <property type="entry name" value="UstYa-like"/>
</dbReference>
<proteinExistence type="inferred from homology"/>
<protein>
    <recommendedName>
        <fullName evidence="6">Oxidase ustYa</fullName>
    </recommendedName>
</protein>
<keyword evidence="3" id="KW-0732">Signal</keyword>
<feature type="signal peptide" evidence="3">
    <location>
        <begin position="1"/>
        <end position="21"/>
    </location>
</feature>
<evidence type="ECO:0000313" key="4">
    <source>
        <dbReference type="EMBL" id="RDB26030.1"/>
    </source>
</evidence>
<accession>A0A369JXT2</accession>
<evidence type="ECO:0000256" key="2">
    <source>
        <dbReference type="ARBA" id="ARBA00035112"/>
    </source>
</evidence>
<dbReference type="InParanoid" id="A0A369JXT2"/>
<gene>
    <name evidence="4" type="ORF">Hypma_006344</name>
</gene>
<dbReference type="PANTHER" id="PTHR33365">
    <property type="entry name" value="YALI0B05434P"/>
    <property type="match status" value="1"/>
</dbReference>